<dbReference type="RefSeq" id="WP_009547892.1">
    <property type="nucleotide sequence ID" value="NC_010541.1"/>
</dbReference>
<keyword evidence="2" id="KW-0614">Plasmid</keyword>
<keyword evidence="3" id="KW-1185">Reference proteome</keyword>
<geneLocation type="plasmid" evidence="2 3">
    <name>B</name>
</geneLocation>
<sequence>MPDLILALDFGASATKIAYRSGSTEGSSKFEVVMMPPDIEPIDRDKLERYQTRDTIVVTQVPEIEEIWIETKDKLYAVGHLARLFEPVDKIKDVKYEVAAYKTLAAMGYVLSTLTQQNQLPKKKNYKIALAVVLPWEEFPDKDRFKSFLELLLSNWKYRDKKWGIKLESFSVRQEGFGLFYLYQKSMFKPSLDRMAILMFGHRNISALYFKDKKLHSGSSPLLGFHQVFDRVAQSISWLDRQTIVNTFETIWQNHRQAFFKTTYIEKKPENQPLLQRWRIKVGTYHHYVAIEMKFPNWAALKPIQDLARASDPDLRQREINDIAHAITLALEEYIESFQKWYNSMFPEPLSTIVISGGASWFIRPLLSEWFSEGIGVGFNLGYNNSLQRLSEYQSAKSLDEVGLSIYLSNFPDSLSDWEKRRNWFHVSPIYRPYEANPRGIEKEIVKERRLYFTMSKYSQIPNLNAYESFSFSYQRKADVIGLGAYLMDKTLKT</sequence>
<dbReference type="EMBL" id="CP000809">
    <property type="protein sequence ID" value="ACB54613.1"/>
    <property type="molecule type" value="Genomic_DNA"/>
</dbReference>
<dbReference type="AlphaFoldDB" id="B1X3A2"/>
<accession>B1X3A2</accession>
<evidence type="ECO:0000313" key="3">
    <source>
        <dbReference type="Proteomes" id="UP000001203"/>
    </source>
</evidence>
<dbReference type="Proteomes" id="UP000001203">
    <property type="component" value="Plasmid B"/>
</dbReference>
<organism evidence="2 3">
    <name type="scientific">Crocosphaera subtropica (strain ATCC 51142 / BH68)</name>
    <name type="common">Cyanothece sp. (strain ATCC 51142)</name>
    <dbReference type="NCBI Taxonomy" id="43989"/>
    <lineage>
        <taxon>Bacteria</taxon>
        <taxon>Bacillati</taxon>
        <taxon>Cyanobacteriota</taxon>
        <taxon>Cyanophyceae</taxon>
        <taxon>Oscillatoriophycideae</taxon>
        <taxon>Chroococcales</taxon>
        <taxon>Aphanothecaceae</taxon>
        <taxon>Crocosphaera</taxon>
        <taxon>Crocosphaera subtropica</taxon>
    </lineage>
</organism>
<reference evidence="2 3" key="1">
    <citation type="journal article" date="2008" name="Proc. Natl. Acad. Sci. U.S.A.">
        <title>The genome of Cyanothece 51142, a unicellular diazotrophic cyanobacterium important in the marine nitrogen cycle.</title>
        <authorList>
            <person name="Welsh E.A."/>
            <person name="Liberton M."/>
            <person name="Stoeckel J."/>
            <person name="Loh T."/>
            <person name="Elvitigala T."/>
            <person name="Wang C."/>
            <person name="Wollam A."/>
            <person name="Fulton R.S."/>
            <person name="Clifton S.W."/>
            <person name="Jacobs J.M."/>
            <person name="Aurora R."/>
            <person name="Ghosh B.K."/>
            <person name="Sherman L.A."/>
            <person name="Smith R.D."/>
            <person name="Wilson R.K."/>
            <person name="Pakrasi H.B."/>
        </authorList>
    </citation>
    <scope>NUCLEOTIDE SEQUENCE [LARGE SCALE GENOMIC DNA]</scope>
    <source>
        <strain evidence="3">ATCC 51142 / BH68</strain>
        <plasmid evidence="3">B</plasmid>
    </source>
</reference>
<proteinExistence type="predicted"/>
<dbReference type="KEGG" id="cyt:cce_5267"/>
<gene>
    <name evidence="2" type="ordered locus">cce_5267</name>
</gene>
<protein>
    <recommendedName>
        <fullName evidence="1">Actin-like protein N-terminal domain-containing protein</fullName>
    </recommendedName>
</protein>
<dbReference type="Pfam" id="PF17989">
    <property type="entry name" value="ALP_N"/>
    <property type="match status" value="1"/>
</dbReference>
<feature type="domain" description="Actin-like protein N-terminal" evidence="1">
    <location>
        <begin position="7"/>
        <end position="178"/>
    </location>
</feature>
<dbReference type="OrthoDB" id="503465at2"/>
<dbReference type="InterPro" id="IPR043129">
    <property type="entry name" value="ATPase_NBD"/>
</dbReference>
<dbReference type="SUPFAM" id="SSF53067">
    <property type="entry name" value="Actin-like ATPase domain"/>
    <property type="match status" value="1"/>
</dbReference>
<evidence type="ECO:0000313" key="2">
    <source>
        <dbReference type="EMBL" id="ACB54613.1"/>
    </source>
</evidence>
<name>B1X3A2_CROS5</name>
<evidence type="ECO:0000259" key="1">
    <source>
        <dbReference type="Pfam" id="PF17989"/>
    </source>
</evidence>
<dbReference type="InterPro" id="IPR040607">
    <property type="entry name" value="ALP_N"/>
</dbReference>
<dbReference type="CDD" id="cd10227">
    <property type="entry name" value="ASKHA_NBD_ParM-like"/>
    <property type="match status" value="1"/>
</dbReference>
<dbReference type="Gene3D" id="3.30.420.40">
    <property type="match status" value="1"/>
</dbReference>
<dbReference type="HOGENOM" id="CLU_043016_0_0_3"/>